<dbReference type="EC" id="2.7.7.41" evidence="6 16"/>
<evidence type="ECO:0000256" key="10">
    <source>
        <dbReference type="ARBA" id="ARBA00022695"/>
    </source>
</evidence>
<evidence type="ECO:0000256" key="7">
    <source>
        <dbReference type="ARBA" id="ARBA00022516"/>
    </source>
</evidence>
<evidence type="ECO:0000256" key="13">
    <source>
        <dbReference type="ARBA" id="ARBA00023136"/>
    </source>
</evidence>
<protein>
    <recommendedName>
        <fullName evidence="6 16">Phosphatidate cytidylyltransferase</fullName>
        <ecNumber evidence="6 16">2.7.7.41</ecNumber>
    </recommendedName>
</protein>
<dbReference type="PANTHER" id="PTHR47101:SF1">
    <property type="entry name" value="PHOSPHATIDATE CYTIDYLYLTRANSFERASE 4, CHLOROPLASTIC"/>
    <property type="match status" value="1"/>
</dbReference>
<keyword evidence="13 17" id="KW-0472">Membrane</keyword>
<dbReference type="PANTHER" id="PTHR47101">
    <property type="entry name" value="PHOSPHATIDATE CYTIDYLYLTRANSFERASE 5, CHLOROPLASTIC"/>
    <property type="match status" value="1"/>
</dbReference>
<keyword evidence="15" id="KW-1208">Phospholipid metabolism</keyword>
<comment type="similarity">
    <text evidence="5 16">Belongs to the CDS family.</text>
</comment>
<comment type="pathway">
    <text evidence="3 16">Phospholipid metabolism; CDP-diacylglycerol biosynthesis; CDP-diacylglycerol from sn-glycerol 3-phosphate: step 3/3.</text>
</comment>
<evidence type="ECO:0000256" key="1">
    <source>
        <dbReference type="ARBA" id="ARBA00001698"/>
    </source>
</evidence>
<feature type="transmembrane region" description="Helical" evidence="17">
    <location>
        <begin position="273"/>
        <end position="294"/>
    </location>
</feature>
<comment type="subcellular location">
    <subcellularLocation>
        <location evidence="2">Membrane</location>
        <topology evidence="2">Multi-pass membrane protein</topology>
    </subcellularLocation>
</comment>
<feature type="transmembrane region" description="Helical" evidence="17">
    <location>
        <begin position="419"/>
        <end position="436"/>
    </location>
</feature>
<evidence type="ECO:0000256" key="11">
    <source>
        <dbReference type="ARBA" id="ARBA00022989"/>
    </source>
</evidence>
<accession>A0ABP0TTQ5</accession>
<evidence type="ECO:0000256" key="8">
    <source>
        <dbReference type="ARBA" id="ARBA00022679"/>
    </source>
</evidence>
<feature type="transmembrane region" description="Helical" evidence="17">
    <location>
        <begin position="352"/>
        <end position="373"/>
    </location>
</feature>
<proteinExistence type="inferred from homology"/>
<reference evidence="18" key="1">
    <citation type="submission" date="2024-02" db="EMBL/GenBank/DDBJ databases">
        <authorList>
            <consortium name="ELIXIR-Norway"/>
            <consortium name="Elixir Norway"/>
        </authorList>
    </citation>
    <scope>NUCLEOTIDE SEQUENCE</scope>
</reference>
<keyword evidence="8 16" id="KW-0808">Transferase</keyword>
<evidence type="ECO:0000256" key="16">
    <source>
        <dbReference type="RuleBase" id="RU003938"/>
    </source>
</evidence>
<evidence type="ECO:0000313" key="19">
    <source>
        <dbReference type="Proteomes" id="UP001497512"/>
    </source>
</evidence>
<dbReference type="Proteomes" id="UP001497512">
    <property type="component" value="Chromosome 14"/>
</dbReference>
<evidence type="ECO:0000256" key="6">
    <source>
        <dbReference type="ARBA" id="ARBA00012487"/>
    </source>
</evidence>
<evidence type="ECO:0000256" key="2">
    <source>
        <dbReference type="ARBA" id="ARBA00004141"/>
    </source>
</evidence>
<dbReference type="EMBL" id="OZ019906">
    <property type="protein sequence ID" value="CAK9204726.1"/>
    <property type="molecule type" value="Genomic_DNA"/>
</dbReference>
<dbReference type="Pfam" id="PF01148">
    <property type="entry name" value="CTP_transf_1"/>
    <property type="match status" value="1"/>
</dbReference>
<keyword evidence="19" id="KW-1185">Reference proteome</keyword>
<comment type="pathway">
    <text evidence="4">Lipid metabolism.</text>
</comment>
<evidence type="ECO:0000256" key="17">
    <source>
        <dbReference type="SAM" id="Phobius"/>
    </source>
</evidence>
<dbReference type="PROSITE" id="PS01315">
    <property type="entry name" value="CDS"/>
    <property type="match status" value="1"/>
</dbReference>
<evidence type="ECO:0000256" key="14">
    <source>
        <dbReference type="ARBA" id="ARBA00023209"/>
    </source>
</evidence>
<keyword evidence="11 17" id="KW-1133">Transmembrane helix</keyword>
<feature type="transmembrane region" description="Helical" evidence="17">
    <location>
        <begin position="306"/>
        <end position="332"/>
    </location>
</feature>
<gene>
    <name evidence="18" type="ORF">CSSPTR1EN2_LOCUS7530</name>
</gene>
<keyword evidence="7" id="KW-0444">Lipid biosynthesis</keyword>
<feature type="transmembrane region" description="Helical" evidence="17">
    <location>
        <begin position="394"/>
        <end position="413"/>
    </location>
</feature>
<comment type="catalytic activity">
    <reaction evidence="1 16">
        <text>a 1,2-diacyl-sn-glycero-3-phosphate + CTP + H(+) = a CDP-1,2-diacyl-sn-glycerol + diphosphate</text>
        <dbReference type="Rhea" id="RHEA:16229"/>
        <dbReference type="ChEBI" id="CHEBI:15378"/>
        <dbReference type="ChEBI" id="CHEBI:33019"/>
        <dbReference type="ChEBI" id="CHEBI:37563"/>
        <dbReference type="ChEBI" id="CHEBI:58332"/>
        <dbReference type="ChEBI" id="CHEBI:58608"/>
        <dbReference type="EC" id="2.7.7.41"/>
    </reaction>
</comment>
<evidence type="ECO:0000256" key="4">
    <source>
        <dbReference type="ARBA" id="ARBA00005189"/>
    </source>
</evidence>
<evidence type="ECO:0000313" key="18">
    <source>
        <dbReference type="EMBL" id="CAK9204726.1"/>
    </source>
</evidence>
<dbReference type="InterPro" id="IPR000374">
    <property type="entry name" value="PC_trans"/>
</dbReference>
<keyword evidence="14" id="KW-0594">Phospholipid biosynthesis</keyword>
<keyword evidence="12" id="KW-0443">Lipid metabolism</keyword>
<organism evidence="18 19">
    <name type="scientific">Sphagnum troendelagicum</name>
    <dbReference type="NCBI Taxonomy" id="128251"/>
    <lineage>
        <taxon>Eukaryota</taxon>
        <taxon>Viridiplantae</taxon>
        <taxon>Streptophyta</taxon>
        <taxon>Embryophyta</taxon>
        <taxon>Bryophyta</taxon>
        <taxon>Sphagnophytina</taxon>
        <taxon>Sphagnopsida</taxon>
        <taxon>Sphagnales</taxon>
        <taxon>Sphagnaceae</taxon>
        <taxon>Sphagnum</taxon>
    </lineage>
</organism>
<evidence type="ECO:0000256" key="5">
    <source>
        <dbReference type="ARBA" id="ARBA00010185"/>
    </source>
</evidence>
<evidence type="ECO:0000256" key="15">
    <source>
        <dbReference type="ARBA" id="ARBA00023264"/>
    </source>
</evidence>
<name>A0ABP0TTQ5_9BRYO</name>
<feature type="transmembrane region" description="Helical" evidence="17">
    <location>
        <begin position="199"/>
        <end position="232"/>
    </location>
</feature>
<evidence type="ECO:0000256" key="9">
    <source>
        <dbReference type="ARBA" id="ARBA00022692"/>
    </source>
</evidence>
<keyword evidence="10 16" id="KW-0548">Nucleotidyltransferase</keyword>
<evidence type="ECO:0000256" key="12">
    <source>
        <dbReference type="ARBA" id="ARBA00023098"/>
    </source>
</evidence>
<sequence>MYGASGAACTVRPNTGVDQMASVPSSSPLSYLCSSWMLCYPCPAAPPPIFSEFRQSRIHLQCTGTRSSKPNLSSSSSPGGCAAVWPLSQLSISNGPNSRLNSSLPCLQPAAFSRQQTFQQPRLLRRLPIMQATRHERVEGTHKRPVLCRVVNADADQVNGGEIPLEVYESPEGEDSSQSIFLNPPPYQPPQKGQLRNRVVFGLLIGLTALGVVLAGGWVFTVIVAAIIWVATGEYFDLVQSKGITQGMPPPPPVATKVCSAICSAMPLMTLYFGGRVGVAVTTASFLLATVLLLQQGPRFSQLSSAIFGLFYCGYLPCFWIKLRCGLAVPAINTKLAASWPVFLGGQAQWTVGLLATIIAISTIIAADTGAFLGGRALGRTPLNEVSPKKTLEGAAVGLSSAVTVAVVLAHLLQWPLSLTSAAALAILVFMGSLFGDLTESMIKRDAGVKDSGKLIPGHGGILDRVDSYVFTGALVYSFVKIGLPLFGV</sequence>
<keyword evidence="9 16" id="KW-0812">Transmembrane</keyword>
<evidence type="ECO:0000256" key="3">
    <source>
        <dbReference type="ARBA" id="ARBA00005119"/>
    </source>
</evidence>